<dbReference type="RefSeq" id="WP_215607256.1">
    <property type="nucleotide sequence ID" value="NZ_JADOES010000003.1"/>
</dbReference>
<comment type="caution">
    <text evidence="1">The sequence shown here is derived from an EMBL/GenBank/DDBJ whole genome shotgun (WGS) entry which is preliminary data.</text>
</comment>
<dbReference type="Proteomes" id="UP000717364">
    <property type="component" value="Unassembled WGS sequence"/>
</dbReference>
<accession>A0A947GG67</accession>
<reference evidence="1" key="2">
    <citation type="journal article" date="2021" name="Mar. Drugs">
        <title>Genome Reduction and Secondary Metabolism of the Marine Sponge-Associated Cyanobacterium Leptothoe.</title>
        <authorList>
            <person name="Konstantinou D."/>
            <person name="Popin R.V."/>
            <person name="Fewer D.P."/>
            <person name="Sivonen K."/>
            <person name="Gkelis S."/>
        </authorList>
    </citation>
    <scope>NUCLEOTIDE SEQUENCE</scope>
    <source>
        <strain evidence="1">TAU-MAC 1115</strain>
    </source>
</reference>
<organism evidence="1 2">
    <name type="scientific">Leptothoe spongobia TAU-MAC 1115</name>
    <dbReference type="NCBI Taxonomy" id="1967444"/>
    <lineage>
        <taxon>Bacteria</taxon>
        <taxon>Bacillati</taxon>
        <taxon>Cyanobacteriota</taxon>
        <taxon>Cyanophyceae</taxon>
        <taxon>Nodosilineales</taxon>
        <taxon>Cymatolegaceae</taxon>
        <taxon>Leptothoe</taxon>
        <taxon>Leptothoe spongobia</taxon>
    </lineage>
</organism>
<evidence type="ECO:0000313" key="2">
    <source>
        <dbReference type="Proteomes" id="UP000717364"/>
    </source>
</evidence>
<evidence type="ECO:0000313" key="1">
    <source>
        <dbReference type="EMBL" id="MBT9314184.1"/>
    </source>
</evidence>
<name>A0A947GG67_9CYAN</name>
<keyword evidence="2" id="KW-1185">Reference proteome</keyword>
<protein>
    <submittedName>
        <fullName evidence="1">Uncharacterized protein</fullName>
    </submittedName>
</protein>
<dbReference type="EMBL" id="JADOES010000003">
    <property type="protein sequence ID" value="MBT9314184.1"/>
    <property type="molecule type" value="Genomic_DNA"/>
</dbReference>
<reference evidence="1" key="1">
    <citation type="submission" date="2020-11" db="EMBL/GenBank/DDBJ databases">
        <authorList>
            <person name="Konstantinou D."/>
            <person name="Gkelis S."/>
            <person name="Popin R."/>
            <person name="Fewer D."/>
            <person name="Sivonen K."/>
        </authorList>
    </citation>
    <scope>NUCLEOTIDE SEQUENCE</scope>
    <source>
        <strain evidence="1">TAU-MAC 1115</strain>
    </source>
</reference>
<sequence length="146" mass="16998">MHLLSKKSLLSETSIPVILQWWQRRKRRANSGDVLSNPVVKDVDSNYLDKYQRLMDIYAVVKSGGAAAQIQAAKDHCGREREAITQRLNQISNQPEATDEYLRLLHEAQEIEQSTHWRINQLKDIHPEEEIAVRDYLPEIEQVLIR</sequence>
<proteinExistence type="predicted"/>
<gene>
    <name evidence="1" type="ORF">IXB50_01945</name>
</gene>
<dbReference type="AlphaFoldDB" id="A0A947GG67"/>